<keyword evidence="7" id="KW-1185">Reference proteome</keyword>
<dbReference type="Gene3D" id="3.90.79.10">
    <property type="entry name" value="Nucleoside Triphosphate Pyrophosphohydrolase"/>
    <property type="match status" value="1"/>
</dbReference>
<comment type="subunit">
    <text evidence="2 4">Monomer.</text>
</comment>
<dbReference type="GO" id="GO:0017111">
    <property type="term" value="F:ribonucleoside triphosphate phosphatase activity"/>
    <property type="evidence" value="ECO:0007669"/>
    <property type="project" value="InterPro"/>
</dbReference>
<dbReference type="AlphaFoldDB" id="A0A5E4ZED0"/>
<dbReference type="PANTHER" id="PTHR43222:SF11">
    <property type="entry name" value="PHOSPHATASE NUDJ"/>
    <property type="match status" value="1"/>
</dbReference>
<evidence type="ECO:0000313" key="7">
    <source>
        <dbReference type="Proteomes" id="UP000414233"/>
    </source>
</evidence>
<dbReference type="Pfam" id="PF00293">
    <property type="entry name" value="NUDIX"/>
    <property type="match status" value="1"/>
</dbReference>
<keyword evidence="4 6" id="KW-0378">Hydrolase</keyword>
<name>A0A5E4ZED0_9BURK</name>
<dbReference type="PROSITE" id="PS51462">
    <property type="entry name" value="NUDIX"/>
    <property type="match status" value="1"/>
</dbReference>
<dbReference type="GO" id="GO:0017110">
    <property type="term" value="F:nucleoside diphosphate phosphatase activity"/>
    <property type="evidence" value="ECO:0007669"/>
    <property type="project" value="InterPro"/>
</dbReference>
<organism evidence="6 7">
    <name type="scientific">Pandoraea terrae</name>
    <dbReference type="NCBI Taxonomy" id="1537710"/>
    <lineage>
        <taxon>Bacteria</taxon>
        <taxon>Pseudomonadati</taxon>
        <taxon>Pseudomonadota</taxon>
        <taxon>Betaproteobacteria</taxon>
        <taxon>Burkholderiales</taxon>
        <taxon>Burkholderiaceae</taxon>
        <taxon>Pandoraea</taxon>
    </lineage>
</organism>
<dbReference type="EMBL" id="CABPRZ010000040">
    <property type="protein sequence ID" value="VVE59228.1"/>
    <property type="molecule type" value="Genomic_DNA"/>
</dbReference>
<evidence type="ECO:0000256" key="1">
    <source>
        <dbReference type="ARBA" id="ARBA00007608"/>
    </source>
</evidence>
<sequence length="158" mass="17499">MDARWKPNVTVAAVIERDGRFLLVEEETPDGLQINQPAGHLEYGESLLAAVARETREETAHAFVARHLLGIYLAPGPSPVTYLRFAFTGELGEQIAGQRLDAGIQRILWLSPEEIRAQRARHRSPLLERCVDDYLGGQRFDLALLYSHPALAGGQGNT</sequence>
<proteinExistence type="inferred from homology"/>
<dbReference type="RefSeq" id="WP_150700123.1">
    <property type="nucleotide sequence ID" value="NZ_CABPRZ010000040.1"/>
</dbReference>
<dbReference type="GO" id="GO:0004787">
    <property type="term" value="F:thiamine diphosphate phosphatase activity"/>
    <property type="evidence" value="ECO:0007669"/>
    <property type="project" value="InterPro"/>
</dbReference>
<accession>A0A5E4ZED0</accession>
<evidence type="ECO:0000256" key="4">
    <source>
        <dbReference type="RuleBase" id="RU364043"/>
    </source>
</evidence>
<dbReference type="OrthoDB" id="8594221at2"/>
<reference evidence="6 7" key="1">
    <citation type="submission" date="2019-08" db="EMBL/GenBank/DDBJ databases">
        <authorList>
            <person name="Peeters C."/>
        </authorList>
    </citation>
    <scope>NUCLEOTIDE SEQUENCE [LARGE SCALE GENOMIC DNA]</scope>
    <source>
        <strain evidence="6 7">LMG 30175</strain>
    </source>
</reference>
<dbReference type="SUPFAM" id="SSF55811">
    <property type="entry name" value="Nudix"/>
    <property type="match status" value="1"/>
</dbReference>
<comment type="cofactor">
    <cofactor evidence="4">
        <name>Mg(2+)</name>
        <dbReference type="ChEBI" id="CHEBI:18420"/>
    </cofactor>
</comment>
<dbReference type="EC" id="3.6.1.-" evidence="4"/>
<comment type="similarity">
    <text evidence="1 4">Belongs to the Nudix hydrolase family. NudJ subfamily.</text>
</comment>
<keyword evidence="4" id="KW-0460">Magnesium</keyword>
<evidence type="ECO:0000259" key="5">
    <source>
        <dbReference type="PROSITE" id="PS51462"/>
    </source>
</evidence>
<gene>
    <name evidence="4" type="primary">nudJ</name>
    <name evidence="6" type="ORF">PTE30175_05406</name>
</gene>
<dbReference type="InterPro" id="IPR015797">
    <property type="entry name" value="NUDIX_hydrolase-like_dom_sf"/>
</dbReference>
<dbReference type="InterPro" id="IPR000086">
    <property type="entry name" value="NUDIX_hydrolase_dom"/>
</dbReference>
<evidence type="ECO:0000313" key="6">
    <source>
        <dbReference type="EMBL" id="VVE59228.1"/>
    </source>
</evidence>
<evidence type="ECO:0000256" key="2">
    <source>
        <dbReference type="ARBA" id="ARBA00011245"/>
    </source>
</evidence>
<evidence type="ECO:0000256" key="3">
    <source>
        <dbReference type="ARBA" id="ARBA00015552"/>
    </source>
</evidence>
<protein>
    <recommendedName>
        <fullName evidence="3 4">Phosphatase NudJ</fullName>
        <ecNumber evidence="4">3.6.1.-</ecNumber>
    </recommendedName>
</protein>
<dbReference type="PANTHER" id="PTHR43222">
    <property type="entry name" value="NUDIX HYDROLASE 23"/>
    <property type="match status" value="1"/>
</dbReference>
<dbReference type="Proteomes" id="UP000414233">
    <property type="component" value="Unassembled WGS sequence"/>
</dbReference>
<feature type="domain" description="Nudix hydrolase" evidence="5">
    <location>
        <begin position="4"/>
        <end position="132"/>
    </location>
</feature>
<dbReference type="CDD" id="cd03675">
    <property type="entry name" value="NUDIX_Hydrolase"/>
    <property type="match status" value="1"/>
</dbReference>
<dbReference type="InterPro" id="IPR033713">
    <property type="entry name" value="NudJ"/>
</dbReference>